<dbReference type="Gene3D" id="3.30.559.10">
    <property type="entry name" value="Chloramphenicol acetyltransferase-like domain"/>
    <property type="match status" value="1"/>
</dbReference>
<accession>A0ABW3IDP0</accession>
<name>A0ABW3IDP0_9FLAO</name>
<keyword evidence="2" id="KW-1185">Reference proteome</keyword>
<dbReference type="PIRSF" id="PIRSF000440">
    <property type="entry name" value="CAT"/>
    <property type="match status" value="1"/>
</dbReference>
<dbReference type="RefSeq" id="WP_380736905.1">
    <property type="nucleotide sequence ID" value="NZ_JBHTJP010000032.1"/>
</dbReference>
<evidence type="ECO:0000313" key="1">
    <source>
        <dbReference type="EMBL" id="MFD0975868.1"/>
    </source>
</evidence>
<organism evidence="1 2">
    <name type="scientific">Salinimicrobium gaetbulicola</name>
    <dbReference type="NCBI Taxonomy" id="999702"/>
    <lineage>
        <taxon>Bacteria</taxon>
        <taxon>Pseudomonadati</taxon>
        <taxon>Bacteroidota</taxon>
        <taxon>Flavobacteriia</taxon>
        <taxon>Flavobacteriales</taxon>
        <taxon>Flavobacteriaceae</taxon>
        <taxon>Salinimicrobium</taxon>
    </lineage>
</organism>
<dbReference type="InterPro" id="IPR023213">
    <property type="entry name" value="CAT-like_dom_sf"/>
</dbReference>
<dbReference type="PANTHER" id="PTHR38474:SF1">
    <property type="entry name" value="SLR0299 PROTEIN"/>
    <property type="match status" value="1"/>
</dbReference>
<dbReference type="EMBL" id="JBHTJP010000032">
    <property type="protein sequence ID" value="MFD0975868.1"/>
    <property type="molecule type" value="Genomic_DNA"/>
</dbReference>
<proteinExistence type="predicted"/>
<comment type="caution">
    <text evidence="1">The sequence shown here is derived from an EMBL/GenBank/DDBJ whole genome shotgun (WGS) entry which is preliminary data.</text>
</comment>
<reference evidence="2" key="1">
    <citation type="journal article" date="2019" name="Int. J. Syst. Evol. Microbiol.">
        <title>The Global Catalogue of Microorganisms (GCM) 10K type strain sequencing project: providing services to taxonomists for standard genome sequencing and annotation.</title>
        <authorList>
            <consortium name="The Broad Institute Genomics Platform"/>
            <consortium name="The Broad Institute Genome Sequencing Center for Infectious Disease"/>
            <person name="Wu L."/>
            <person name="Ma J."/>
        </authorList>
    </citation>
    <scope>NUCLEOTIDE SEQUENCE [LARGE SCALE GENOMIC DNA]</scope>
    <source>
        <strain evidence="2">CCUG 60898</strain>
    </source>
</reference>
<dbReference type="InterPro" id="IPR001707">
    <property type="entry name" value="Cmp_AcTrfase"/>
</dbReference>
<dbReference type="Proteomes" id="UP001597100">
    <property type="component" value="Unassembled WGS sequence"/>
</dbReference>
<dbReference type="Pfam" id="PF00302">
    <property type="entry name" value="CAT"/>
    <property type="match status" value="1"/>
</dbReference>
<evidence type="ECO:0000313" key="2">
    <source>
        <dbReference type="Proteomes" id="UP001597100"/>
    </source>
</evidence>
<dbReference type="SMART" id="SM01059">
    <property type="entry name" value="CAT"/>
    <property type="match status" value="1"/>
</dbReference>
<protein>
    <submittedName>
        <fullName evidence="1">CatA-like O-acetyltransferase</fullName>
    </submittedName>
</protein>
<gene>
    <name evidence="1" type="ORF">ACFQ1G_03595</name>
</gene>
<dbReference type="SUPFAM" id="SSF52777">
    <property type="entry name" value="CoA-dependent acyltransferases"/>
    <property type="match status" value="1"/>
</dbReference>
<sequence>MRTKINKEDWSRREHFEFFNSFEEPFFGVCVRINCTKAYKTAKEKNYSFFLYYLHASISAVNQTEAFRYRIGENNEVYLYDVIHPSATISRPDDTFGFCYMKYREDFEDFCTSVKPEIEKVQNMSGLNPSGKDDKDVVHYSAIPWIDFQSLSHARSYYYKDSCPKISFGKLVKEGEEYFMSTSVHVHHALMDGKHVGEYIERFKTRMDG</sequence>
<dbReference type="PANTHER" id="PTHR38474">
    <property type="entry name" value="SLR0299 PROTEIN"/>
    <property type="match status" value="1"/>
</dbReference>